<protein>
    <submittedName>
        <fullName evidence="1">RHTO0S27e00122g1_1</fullName>
    </submittedName>
</protein>
<organism evidence="1">
    <name type="scientific">Rhodotorula toruloides</name>
    <name type="common">Yeast</name>
    <name type="synonym">Rhodosporidium toruloides</name>
    <dbReference type="NCBI Taxonomy" id="5286"/>
    <lineage>
        <taxon>Eukaryota</taxon>
        <taxon>Fungi</taxon>
        <taxon>Dikarya</taxon>
        <taxon>Basidiomycota</taxon>
        <taxon>Pucciniomycotina</taxon>
        <taxon>Microbotryomycetes</taxon>
        <taxon>Sporidiobolales</taxon>
        <taxon>Sporidiobolaceae</taxon>
        <taxon>Rhodotorula</taxon>
    </lineage>
</organism>
<proteinExistence type="predicted"/>
<dbReference type="AlphaFoldDB" id="A0A061BHJ2"/>
<dbReference type="EMBL" id="LK052962">
    <property type="protein sequence ID" value="CDR49461.1"/>
    <property type="molecule type" value="Genomic_DNA"/>
</dbReference>
<name>A0A061BHJ2_RHOTO</name>
<evidence type="ECO:0000313" key="1">
    <source>
        <dbReference type="EMBL" id="CDR49461.1"/>
    </source>
</evidence>
<accession>A0A061BHJ2</accession>
<gene>
    <name evidence="1" type="ORF">RHTO0S_27e00122g</name>
</gene>
<sequence length="291" mass="32214">MNNLIPKLEAWSDSHTSAFEPTKTKATIFLPPNCAMPDNPRLAILRDHEIGFKPTLSMLGTKLDNRLTFRDHITSCAAKATVCTTAIALLARSKAGLSPKWARQLVVACVWPRLMWLAAAWYDPAKEKDKTRELVRVQKSAAMAVTGGFCSAAGEALEIKAGLLPIHLQLQNQLFCLALRALSAPPSHPLHHRTTAARRRPAHAAHRSPLDLALTNPIPRSSRSLRDQLSFYMHIRLHQTPTVGLLLGSLDFRQPLLDFIAATGRFARLTELSKDEKREEDMREGSGAGRV</sequence>
<reference evidence="1" key="1">
    <citation type="journal article" date="2014" name="Genome Announc.">
        <title>Draft genome sequence of Rhodosporidium toruloides CECT1137, an oleaginous yeast of biotechnological interest.</title>
        <authorList>
            <person name="Morin N."/>
            <person name="Calcas X."/>
            <person name="Devillers H."/>
            <person name="Durrens P."/>
            <person name="Sherman D.J."/>
            <person name="Nicaud J.-M."/>
            <person name="Neuveglise C."/>
        </authorList>
    </citation>
    <scope>NUCLEOTIDE SEQUENCE</scope>
    <source>
        <strain evidence="1">CECT1137</strain>
    </source>
</reference>
<dbReference type="OrthoDB" id="3258143at2759"/>